<accession>A0A4R4KLZ3</accession>
<feature type="active site" description="Proton acceptor" evidence="15">
    <location>
        <position position="361"/>
    </location>
</feature>
<dbReference type="InterPro" id="IPR015443">
    <property type="entry name" value="Aldose_1-epimerase"/>
</dbReference>
<evidence type="ECO:0000256" key="12">
    <source>
        <dbReference type="ARBA" id="ARBA00023235"/>
    </source>
</evidence>
<dbReference type="Pfam" id="PF01263">
    <property type="entry name" value="Aldose_epim"/>
    <property type="match status" value="1"/>
</dbReference>
<evidence type="ECO:0000256" key="2">
    <source>
        <dbReference type="ARBA" id="ARBA00001913"/>
    </source>
</evidence>
<gene>
    <name evidence="18" type="ORF">EZE20_03580</name>
</gene>
<dbReference type="GO" id="GO:0005737">
    <property type="term" value="C:cytoplasm"/>
    <property type="evidence" value="ECO:0007669"/>
    <property type="project" value="UniProtKB-SubCell"/>
</dbReference>
<comment type="subcellular location">
    <subcellularLocation>
        <location evidence="3">Cytoplasm</location>
    </subcellularLocation>
</comment>
<dbReference type="OrthoDB" id="9779408at2"/>
<sequence length="397" mass="43653">MNSRFVVNKKNLNRRTSAFSGFALALLSLLLVNCQSKNEQKQAMEPTITREVYGTLADGQQADLFTLTNANGMVVKITNYGGIITQWMAPDKNGEMADVVLGLDSLNNYVENNPFFGALVGRYGNRIGGGSFSLDGQKYSLVTNNGPNHLHGGTKGFDKVLWTAEEVPGDTIVGLKLTYVSKDMEEGYPGELKTEVNYTLSNSGELTIDYKATTDKPTIVNLTNHSYFNLTGMKRDILAHEVTINSDSLVEVNETLIPTGKLIGVSATPFDFQKATAIGARIDDTTHVQIKHGGGYDHCWVIERADDALLRIATVHEPESGRVLEVFTTEPGVQFYTGNFLNGKVSGKGVTYTKRMGFCLETEHYPDSPNQPKFPSVVLRPDATYHTTTVYKLSVRE</sequence>
<dbReference type="FunFam" id="2.70.98.10:FF:000003">
    <property type="entry name" value="Aldose 1-epimerase"/>
    <property type="match status" value="1"/>
</dbReference>
<evidence type="ECO:0000256" key="10">
    <source>
        <dbReference type="ARBA" id="ARBA00022553"/>
    </source>
</evidence>
<feature type="binding site" evidence="16">
    <location>
        <position position="297"/>
    </location>
    <ligand>
        <name>beta-D-galactose</name>
        <dbReference type="ChEBI" id="CHEBI:27667"/>
    </ligand>
</feature>
<dbReference type="GO" id="GO:0030246">
    <property type="term" value="F:carbohydrate binding"/>
    <property type="evidence" value="ECO:0007669"/>
    <property type="project" value="InterPro"/>
</dbReference>
<keyword evidence="19" id="KW-1185">Reference proteome</keyword>
<dbReference type="SUPFAM" id="SSF74650">
    <property type="entry name" value="Galactose mutarotase-like"/>
    <property type="match status" value="1"/>
</dbReference>
<comment type="catalytic activity">
    <reaction evidence="1 14">
        <text>alpha-D-glucose = beta-D-glucose</text>
        <dbReference type="Rhea" id="RHEA:10264"/>
        <dbReference type="ChEBI" id="CHEBI:15903"/>
        <dbReference type="ChEBI" id="CHEBI:17925"/>
        <dbReference type="EC" id="5.1.3.3"/>
    </reaction>
</comment>
<dbReference type="AlphaFoldDB" id="A0A4R4KLZ3"/>
<dbReference type="InterPro" id="IPR047215">
    <property type="entry name" value="Galactose_mutarotase-like"/>
</dbReference>
<evidence type="ECO:0000256" key="4">
    <source>
        <dbReference type="ARBA" id="ARBA00005028"/>
    </source>
</evidence>
<dbReference type="InterPro" id="IPR014718">
    <property type="entry name" value="GH-type_carb-bd"/>
</dbReference>
<keyword evidence="13 14" id="KW-0119">Carbohydrate metabolism</keyword>
<evidence type="ECO:0000256" key="7">
    <source>
        <dbReference type="ARBA" id="ARBA00013185"/>
    </source>
</evidence>
<evidence type="ECO:0000256" key="13">
    <source>
        <dbReference type="ARBA" id="ARBA00023277"/>
    </source>
</evidence>
<dbReference type="PANTHER" id="PTHR10091">
    <property type="entry name" value="ALDOSE-1-EPIMERASE"/>
    <property type="match status" value="1"/>
</dbReference>
<dbReference type="EMBL" id="SMJU01000002">
    <property type="protein sequence ID" value="TDB68016.1"/>
    <property type="molecule type" value="Genomic_DNA"/>
</dbReference>
<comment type="caution">
    <text evidence="18">The sequence shown here is derived from an EMBL/GenBank/DDBJ whole genome shotgun (WGS) entry which is preliminary data.</text>
</comment>
<dbReference type="EC" id="5.1.3.3" evidence="7 14"/>
<dbReference type="InterPro" id="IPR018052">
    <property type="entry name" value="Ald1_epimerase_CS"/>
</dbReference>
<reference evidence="18 19" key="1">
    <citation type="submission" date="2019-02" db="EMBL/GenBank/DDBJ databases">
        <title>Arundinibacter roseus gen. nov., sp. nov., a new member of the family Cytophagaceae.</title>
        <authorList>
            <person name="Szuroczki S."/>
            <person name="Khayer B."/>
            <person name="Sproer C."/>
            <person name="Toumi M."/>
            <person name="Szabo A."/>
            <person name="Felfoldi T."/>
            <person name="Schumann P."/>
            <person name="Toth E."/>
        </authorList>
    </citation>
    <scope>NUCLEOTIDE SEQUENCE [LARGE SCALE GENOMIC DNA]</scope>
    <source>
        <strain evidence="18 19">DMA-k-7a</strain>
    </source>
</reference>
<evidence type="ECO:0000256" key="11">
    <source>
        <dbReference type="ARBA" id="ARBA00022837"/>
    </source>
</evidence>
<feature type="binding site" evidence="17">
    <location>
        <begin position="125"/>
        <end position="126"/>
    </location>
    <ligand>
        <name>beta-D-galactose</name>
        <dbReference type="ChEBI" id="CHEBI:27667"/>
    </ligand>
</feature>
<comment type="subunit">
    <text evidence="6">Monomer.</text>
</comment>
<comment type="cofactor">
    <cofactor evidence="2">
        <name>Ca(2+)</name>
        <dbReference type="ChEBI" id="CHEBI:29108"/>
    </cofactor>
</comment>
<feature type="active site" description="Proton donor" evidence="15">
    <location>
        <position position="225"/>
    </location>
</feature>
<dbReference type="InterPro" id="IPR011013">
    <property type="entry name" value="Gal_mutarotase_sf_dom"/>
</dbReference>
<comment type="pathway">
    <text evidence="4 14">Carbohydrate metabolism; hexose metabolism.</text>
</comment>
<dbReference type="GO" id="GO:0004034">
    <property type="term" value="F:aldose 1-epimerase activity"/>
    <property type="evidence" value="ECO:0007669"/>
    <property type="project" value="UniProtKB-EC"/>
</dbReference>
<dbReference type="Proteomes" id="UP000295706">
    <property type="component" value="Unassembled WGS sequence"/>
</dbReference>
<dbReference type="PANTHER" id="PTHR10091:SF0">
    <property type="entry name" value="GALACTOSE MUTAROTASE"/>
    <property type="match status" value="1"/>
</dbReference>
<keyword evidence="12 14" id="KW-0413">Isomerase</keyword>
<evidence type="ECO:0000256" key="14">
    <source>
        <dbReference type="PIRNR" id="PIRNR005096"/>
    </source>
</evidence>
<organism evidence="18 19">
    <name type="scientific">Arundinibacter roseus</name>
    <dbReference type="NCBI Taxonomy" id="2070510"/>
    <lineage>
        <taxon>Bacteria</taxon>
        <taxon>Pseudomonadati</taxon>
        <taxon>Bacteroidota</taxon>
        <taxon>Cytophagia</taxon>
        <taxon>Cytophagales</taxon>
        <taxon>Spirosomataceae</taxon>
        <taxon>Arundinibacter</taxon>
    </lineage>
</organism>
<evidence type="ECO:0000256" key="1">
    <source>
        <dbReference type="ARBA" id="ARBA00001614"/>
    </source>
</evidence>
<evidence type="ECO:0000313" key="18">
    <source>
        <dbReference type="EMBL" id="TDB68016.1"/>
    </source>
</evidence>
<dbReference type="RefSeq" id="WP_132114574.1">
    <property type="nucleotide sequence ID" value="NZ_SMJU01000002.1"/>
</dbReference>
<proteinExistence type="inferred from homology"/>
<evidence type="ECO:0000256" key="15">
    <source>
        <dbReference type="PIRSR" id="PIRSR005096-1"/>
    </source>
</evidence>
<dbReference type="UniPathway" id="UPA00242"/>
<dbReference type="Gene3D" id="2.70.98.10">
    <property type="match status" value="1"/>
</dbReference>
<feature type="binding site" evidence="17">
    <location>
        <begin position="225"/>
        <end position="227"/>
    </location>
    <ligand>
        <name>beta-D-galactose</name>
        <dbReference type="ChEBI" id="CHEBI:27667"/>
    </ligand>
</feature>
<comment type="similarity">
    <text evidence="5 14">Belongs to the aldose epimerase family.</text>
</comment>
<keyword evidence="11" id="KW-0106">Calcium</keyword>
<dbReference type="InterPro" id="IPR008183">
    <property type="entry name" value="Aldose_1/G6P_1-epimerase"/>
</dbReference>
<evidence type="ECO:0000256" key="6">
    <source>
        <dbReference type="ARBA" id="ARBA00011245"/>
    </source>
</evidence>
<evidence type="ECO:0000256" key="16">
    <source>
        <dbReference type="PIRSR" id="PIRSR005096-2"/>
    </source>
</evidence>
<evidence type="ECO:0000256" key="3">
    <source>
        <dbReference type="ARBA" id="ARBA00004496"/>
    </source>
</evidence>
<dbReference type="GO" id="GO:0006006">
    <property type="term" value="P:glucose metabolic process"/>
    <property type="evidence" value="ECO:0007669"/>
    <property type="project" value="TreeGrafter"/>
</dbReference>
<evidence type="ECO:0000313" key="19">
    <source>
        <dbReference type="Proteomes" id="UP000295706"/>
    </source>
</evidence>
<evidence type="ECO:0000256" key="5">
    <source>
        <dbReference type="ARBA" id="ARBA00006206"/>
    </source>
</evidence>
<protein>
    <recommendedName>
        <fullName evidence="8 14">Aldose 1-epimerase</fullName>
        <ecNumber evidence="7 14">5.1.3.3</ecNumber>
    </recommendedName>
</protein>
<dbReference type="NCBIfam" id="NF008277">
    <property type="entry name" value="PRK11055.1"/>
    <property type="match status" value="1"/>
</dbReference>
<dbReference type="PIRSF" id="PIRSF005096">
    <property type="entry name" value="GALM"/>
    <property type="match status" value="1"/>
</dbReference>
<evidence type="ECO:0000256" key="9">
    <source>
        <dbReference type="ARBA" id="ARBA00022490"/>
    </source>
</evidence>
<dbReference type="CDD" id="cd09019">
    <property type="entry name" value="galactose_mutarotase_like"/>
    <property type="match status" value="1"/>
</dbReference>
<dbReference type="PROSITE" id="PS00545">
    <property type="entry name" value="ALDOSE_1_EPIMERASE"/>
    <property type="match status" value="1"/>
</dbReference>
<evidence type="ECO:0000256" key="17">
    <source>
        <dbReference type="PIRSR" id="PIRSR005096-3"/>
    </source>
</evidence>
<keyword evidence="10" id="KW-0597">Phosphoprotein</keyword>
<keyword evidence="9" id="KW-0963">Cytoplasm</keyword>
<dbReference type="GO" id="GO:0033499">
    <property type="term" value="P:galactose catabolic process via UDP-galactose, Leloir pathway"/>
    <property type="evidence" value="ECO:0007669"/>
    <property type="project" value="TreeGrafter"/>
</dbReference>
<evidence type="ECO:0000256" key="8">
    <source>
        <dbReference type="ARBA" id="ARBA00014165"/>
    </source>
</evidence>
<name>A0A4R4KLZ3_9BACT</name>